<gene>
    <name evidence="1" type="ORF">UXM345_LOCUS23629</name>
</gene>
<dbReference type="EMBL" id="CAJOBF010004121">
    <property type="protein sequence ID" value="CAF4124820.1"/>
    <property type="molecule type" value="Genomic_DNA"/>
</dbReference>
<comment type="caution">
    <text evidence="1">The sequence shown here is derived from an EMBL/GenBank/DDBJ whole genome shotgun (WGS) entry which is preliminary data.</text>
</comment>
<organism evidence="1 2">
    <name type="scientific">Rotaria magnacalcarata</name>
    <dbReference type="NCBI Taxonomy" id="392030"/>
    <lineage>
        <taxon>Eukaryota</taxon>
        <taxon>Metazoa</taxon>
        <taxon>Spiralia</taxon>
        <taxon>Gnathifera</taxon>
        <taxon>Rotifera</taxon>
        <taxon>Eurotatoria</taxon>
        <taxon>Bdelloidea</taxon>
        <taxon>Philodinida</taxon>
        <taxon>Philodinidae</taxon>
        <taxon>Rotaria</taxon>
    </lineage>
</organism>
<evidence type="ECO:0000313" key="1">
    <source>
        <dbReference type="EMBL" id="CAF4124820.1"/>
    </source>
</evidence>
<reference evidence="1" key="1">
    <citation type="submission" date="2021-02" db="EMBL/GenBank/DDBJ databases">
        <authorList>
            <person name="Nowell W R."/>
        </authorList>
    </citation>
    <scope>NUCLEOTIDE SEQUENCE</scope>
</reference>
<dbReference type="Proteomes" id="UP000663842">
    <property type="component" value="Unassembled WGS sequence"/>
</dbReference>
<name>A0A819WP13_9BILA</name>
<evidence type="ECO:0000313" key="2">
    <source>
        <dbReference type="Proteomes" id="UP000663842"/>
    </source>
</evidence>
<accession>A0A819WP13</accession>
<sequence>MKLVLNHIGHNGYYSCWYCKVSGIHTLNKRQYHFEEVPIMRTVDTYMSESAEAEKTGENIHGHLGTSILHQILDVPLPQSIIMDYMHITLLRHARCVVLQLYASIKPKQRIELDNILRHQRFPHTFNRKMRGIKDTHIKATEMKNLLFYGLLPSFYSYIAIEKVAHITLFICAIRMLHGEKLFGSETGVLAHQLLVAYYKDHTKHYHGLENLVLHLHIHFASRYEKYGSLNYTNCFGQESFLGAFSKNKHGTRHWGDLLMHYFNIDFALQNKNIEHTANNFNMTEGPFDASPKSINIVEKLIMWHEHERGCNQATTCTKIYNRCIINGTMYHSLGYTKRQSTMSYFVKRSTPMDDKLISEMILKNIAASSQMNIEMSDILTAEQMILLTTYKEIYNYQPYLSFFLSLSIMSHFSQGSYYTHYASSDHRPVQLYLWLLGSSGYGKTHAFQQILKSITKTEKMFPSTYMKPVIVSGKPTESDLSSVITHTNHIGLRQHLASNNKILLNDDADLIAETYGLYNVNDFTKEHERNVILCGYDGFTNTSRTTGTTIIHIGDKRLTITIATTGGKLMKNMKNWINFTGFDGSHNRFLYMSIPKLVYSRPQNFIVNINSKKNPSITHLCVIIHLFGTVRYVFQMSESERTKFNGAIFDQPSTPVDEDEQTQTQQNPSAMFTLWNLIADLVETQDQKQDQQQQIVDFYAKAGTTFPRLACLMQLYFNAIEILERVKNTVVFAEGDNHDMSINENFVNSVKSIIQKDYYTYNKTYLPCIEINQSSMDPIIIVEKEAVIAAWKWYDHHLNIAAKLFTIDPEFPGKPLSISSSILSRQKTLKQLIMLLDFNIFPVSSISVKHPVTGQTGIIKNRPALGERALQELLEDNLLKFNYFLTDIRGRNIKSYMRIPIPSINDETREQFVTNLLKHEINIDEYYSIYEKSAIPLNNNLSKLALEIFEYTSSFVNQYAKYKNQLNVIIKKHVENRYIEETEDGHFIIKDQNVFALQFHDIENLVLGQRQEQINNRALLNITNQPISSRITKSTKELKRTTAIEVDKSYSVVAKNCERQSQELPDVLIDQPDIDTAEAFVSNKNELSSDFDDSSIATVEKQINVHESLMSGTIEDETCAISTQKTIQEAANVYGKGPEQMVKKAMQSIMGGRSVIYTKTDLTQICNKSAIRLEAVKRLVAANLLEHGNDFWIEPSRTKKELKKPAKRILREGWLKKVPESESNASKFRFIQILQENVNITYEDYLKTFYPNQDENVFTHNNWTLSDELIEIINSNTFYLNHVRWNIQRFRPSDIARSVVDAEDSINIEEPHMNNSATQETFEQQIIMNNNDAGILAHVLPRSTCSKRKAEINVNVHERQMRTQPRRMKKN</sequence>
<proteinExistence type="predicted"/>
<protein>
    <submittedName>
        <fullName evidence="1">Uncharacterized protein</fullName>
    </submittedName>
</protein>